<dbReference type="PANTHER" id="PTHR13148:SF0">
    <property type="entry name" value="POST-GPI ATTACHMENT TO PROTEINS FACTOR 3"/>
    <property type="match status" value="1"/>
</dbReference>
<name>A0A0B7MTM4_9FUNG</name>
<dbReference type="InterPro" id="IPR007217">
    <property type="entry name" value="Per1-like"/>
</dbReference>
<feature type="transmembrane region" description="Helical" evidence="7">
    <location>
        <begin position="664"/>
        <end position="684"/>
    </location>
</feature>
<evidence type="ECO:0000313" key="8">
    <source>
        <dbReference type="EMBL" id="CEP08422.1"/>
    </source>
</evidence>
<dbReference type="GO" id="GO:0006506">
    <property type="term" value="P:GPI anchor biosynthetic process"/>
    <property type="evidence" value="ECO:0007669"/>
    <property type="project" value="UniProtKB-KW"/>
</dbReference>
<dbReference type="GO" id="GO:0005789">
    <property type="term" value="C:endoplasmic reticulum membrane"/>
    <property type="evidence" value="ECO:0007669"/>
    <property type="project" value="TreeGrafter"/>
</dbReference>
<feature type="transmembrane region" description="Helical" evidence="7">
    <location>
        <begin position="716"/>
        <end position="740"/>
    </location>
</feature>
<dbReference type="EMBL" id="LN719426">
    <property type="protein sequence ID" value="CEP08422.1"/>
    <property type="molecule type" value="Genomic_DNA"/>
</dbReference>
<comment type="subcellular location">
    <subcellularLocation>
        <location evidence="1">Endomembrane system</location>
        <topology evidence="1">Multi-pass membrane protein</topology>
    </subcellularLocation>
</comment>
<evidence type="ECO:0000256" key="7">
    <source>
        <dbReference type="SAM" id="Phobius"/>
    </source>
</evidence>
<dbReference type="STRING" id="35722.A0A0B7MTM4"/>
<feature type="transmembrane region" description="Helical" evidence="7">
    <location>
        <begin position="158"/>
        <end position="181"/>
    </location>
</feature>
<keyword evidence="9" id="KW-1185">Reference proteome</keyword>
<dbReference type="OrthoDB" id="5977668at2759"/>
<evidence type="ECO:0000313" key="9">
    <source>
        <dbReference type="Proteomes" id="UP000054107"/>
    </source>
</evidence>
<gene>
    <name evidence="8" type="primary">PARPA_01733.1 scaffold 1359</name>
</gene>
<evidence type="ECO:0000256" key="2">
    <source>
        <dbReference type="ARBA" id="ARBA00022502"/>
    </source>
</evidence>
<protein>
    <recommendedName>
        <fullName evidence="10">Post-GPI attachment to proteins factor 3</fullName>
    </recommendedName>
</protein>
<organism evidence="8 9">
    <name type="scientific">Parasitella parasitica</name>
    <dbReference type="NCBI Taxonomy" id="35722"/>
    <lineage>
        <taxon>Eukaryota</taxon>
        <taxon>Fungi</taxon>
        <taxon>Fungi incertae sedis</taxon>
        <taxon>Mucoromycota</taxon>
        <taxon>Mucoromycotina</taxon>
        <taxon>Mucoromycetes</taxon>
        <taxon>Mucorales</taxon>
        <taxon>Mucorineae</taxon>
        <taxon>Mucoraceae</taxon>
        <taxon>Parasitella</taxon>
    </lineage>
</organism>
<keyword evidence="2" id="KW-0337">GPI-anchor biosynthesis</keyword>
<reference evidence="8 9" key="1">
    <citation type="submission" date="2014-09" db="EMBL/GenBank/DDBJ databases">
        <authorList>
            <person name="Ellenberger Sabrina"/>
        </authorList>
    </citation>
    <scope>NUCLEOTIDE SEQUENCE [LARGE SCALE GENOMIC DNA]</scope>
    <source>
        <strain evidence="8 9">CBS 412.66</strain>
    </source>
</reference>
<evidence type="ECO:0008006" key="10">
    <source>
        <dbReference type="Google" id="ProtNLM"/>
    </source>
</evidence>
<dbReference type="PANTHER" id="PTHR13148">
    <property type="entry name" value="PER1-RELATED"/>
    <property type="match status" value="1"/>
</dbReference>
<keyword evidence="5 7" id="KW-1133">Transmembrane helix</keyword>
<dbReference type="Gene3D" id="3.50.50.60">
    <property type="entry name" value="FAD/NAD(P)-binding domain"/>
    <property type="match status" value="1"/>
</dbReference>
<dbReference type="Pfam" id="PF04080">
    <property type="entry name" value="Per1"/>
    <property type="match status" value="1"/>
</dbReference>
<evidence type="ECO:0000256" key="3">
    <source>
        <dbReference type="ARBA" id="ARBA00022692"/>
    </source>
</evidence>
<keyword evidence="3 7" id="KW-0812">Transmembrane</keyword>
<evidence type="ECO:0000256" key="6">
    <source>
        <dbReference type="ARBA" id="ARBA00023136"/>
    </source>
</evidence>
<accession>A0A0B7MTM4</accession>
<feature type="transmembrane region" description="Helical" evidence="7">
    <location>
        <begin position="691"/>
        <end position="710"/>
    </location>
</feature>
<evidence type="ECO:0000256" key="4">
    <source>
        <dbReference type="ARBA" id="ARBA00022729"/>
    </source>
</evidence>
<keyword evidence="6 7" id="KW-0472">Membrane</keyword>
<evidence type="ECO:0000256" key="1">
    <source>
        <dbReference type="ARBA" id="ARBA00004127"/>
    </source>
</evidence>
<dbReference type="SUPFAM" id="SSF51905">
    <property type="entry name" value="FAD/NAD(P)-binding domain"/>
    <property type="match status" value="1"/>
</dbReference>
<feature type="transmembrane region" description="Helical" evidence="7">
    <location>
        <begin position="752"/>
        <end position="773"/>
    </location>
</feature>
<dbReference type="Proteomes" id="UP000054107">
    <property type="component" value="Unassembled WGS sequence"/>
</dbReference>
<feature type="transmembrane region" description="Helical" evidence="7">
    <location>
        <begin position="633"/>
        <end position="652"/>
    </location>
</feature>
<feature type="transmembrane region" description="Helical" evidence="7">
    <location>
        <begin position="785"/>
        <end position="804"/>
    </location>
</feature>
<dbReference type="InterPro" id="IPR036188">
    <property type="entry name" value="FAD/NAD-bd_sf"/>
</dbReference>
<dbReference type="Pfam" id="PF13450">
    <property type="entry name" value="NAD_binding_8"/>
    <property type="match status" value="1"/>
</dbReference>
<evidence type="ECO:0000256" key="5">
    <source>
        <dbReference type="ARBA" id="ARBA00022989"/>
    </source>
</evidence>
<sequence>METKKRINIAVIGSGLAGLSTAYLLEMSQCDHINVHLFEKNSSLGMDAASISVGPEKDFRIDVPMRSYMSGYYSHLSRLYKHLRIPAKKAKFSFGWYRIMQSKSKPMCKDTDANQVASLTTNDSYLVYSGARTVGHLDMVKSSTSSTLLDFVQDIGRFIWRSFVVAFSYLWLMFISLWMFYRGHLSDSRHPICNMTLGQFFKKYRVHSYFAHEIFVPLFAAVCTNSYQSMLNYPASDILEYMAMGLFQESYVAGFGVQQVVKTLSAPLKNVHLKTQITSIKLNRNPEHRFQITDEHGHIFDIDHIIFATQGNQAISILDEYVASLKNIREASFEEWKSASDPMIKSVQAQIEMLQKFHYDTALVVNHTDTRLLPSDQSNWKALNLAIVDKSVNPGKSDLVVPYPHDTTMATHIINFTHSKLRKKTDNLYMQTTNPCLAVDPKKLLSVAWFERATVTLESKKALRQLFIGDKDPSLGPCQGKNGIWFVGSYCWKGIPLLEGCVASAEYVVTKGIAPAENIEIQAPCGDRLPEYINCVEQCSANTDISQLPFHLRLLQWTVRQDCGYHCMQTITQRAIANQRYIHQYHGKWPFQRVFGIQEPASVIFSILNGLMHLRYFKIIKQQVNDSYRLKRFYLGIAIAGMNAWLWSTVFHTRDTPITEKLDYFSAGLYIFYGLCVAVVRIFYLNDSLASIWVSICALLYVAHVSYLSSLDRFDYGYNMTACIVVGLLQTNLWLGWSVLQYTKWGQPERRPFAYMVGVSVVLVSCAMSLEVFDFPPIKEILDAHSLWHAATIPLAPLFYKFLLRDTELETSATRQAKDKRSS</sequence>
<dbReference type="AlphaFoldDB" id="A0A0B7MTM4"/>
<proteinExistence type="predicted"/>
<keyword evidence="4" id="KW-0732">Signal</keyword>
<dbReference type="GO" id="GO:0016788">
    <property type="term" value="F:hydrolase activity, acting on ester bonds"/>
    <property type="evidence" value="ECO:0007669"/>
    <property type="project" value="TreeGrafter"/>
</dbReference>